<organism evidence="9 10">
    <name type="scientific">Amphibalanus amphitrite</name>
    <name type="common">Striped barnacle</name>
    <name type="synonym">Balanus amphitrite</name>
    <dbReference type="NCBI Taxonomy" id="1232801"/>
    <lineage>
        <taxon>Eukaryota</taxon>
        <taxon>Metazoa</taxon>
        <taxon>Ecdysozoa</taxon>
        <taxon>Arthropoda</taxon>
        <taxon>Crustacea</taxon>
        <taxon>Multicrustacea</taxon>
        <taxon>Cirripedia</taxon>
        <taxon>Thoracica</taxon>
        <taxon>Thoracicalcarea</taxon>
        <taxon>Balanomorpha</taxon>
        <taxon>Balanoidea</taxon>
        <taxon>Balanidae</taxon>
        <taxon>Amphibalaninae</taxon>
        <taxon>Amphibalanus</taxon>
    </lineage>
</organism>
<dbReference type="EMBL" id="VIIS01000858">
    <property type="protein sequence ID" value="KAF0304307.1"/>
    <property type="molecule type" value="Genomic_DNA"/>
</dbReference>
<feature type="transmembrane region" description="Helical" evidence="8">
    <location>
        <begin position="83"/>
        <end position="105"/>
    </location>
</feature>
<feature type="compositionally biased region" description="Low complexity" evidence="7">
    <location>
        <begin position="289"/>
        <end position="304"/>
    </location>
</feature>
<keyword evidence="5 8" id="KW-0472">Membrane</keyword>
<dbReference type="PANTHER" id="PTHR31158">
    <property type="entry name" value="DUAL OXIDASE 2"/>
    <property type="match status" value="1"/>
</dbReference>
<dbReference type="AlphaFoldDB" id="A0A6A4W971"/>
<evidence type="ECO:0000313" key="9">
    <source>
        <dbReference type="EMBL" id="KAF0304307.1"/>
    </source>
</evidence>
<feature type="compositionally biased region" description="Basic and acidic residues" evidence="7">
    <location>
        <begin position="363"/>
        <end position="372"/>
    </location>
</feature>
<dbReference type="Pfam" id="PF10204">
    <property type="entry name" value="DuoxA"/>
    <property type="match status" value="1"/>
</dbReference>
<evidence type="ECO:0000256" key="8">
    <source>
        <dbReference type="SAM" id="Phobius"/>
    </source>
</evidence>
<keyword evidence="4 8" id="KW-1133">Transmembrane helix</keyword>
<feature type="region of interest" description="Disordered" evidence="7">
    <location>
        <begin position="165"/>
        <end position="213"/>
    </location>
</feature>
<evidence type="ECO:0000256" key="1">
    <source>
        <dbReference type="ARBA" id="ARBA00004141"/>
    </source>
</evidence>
<dbReference type="GO" id="GO:0005789">
    <property type="term" value="C:endoplasmic reticulum membrane"/>
    <property type="evidence" value="ECO:0007669"/>
    <property type="project" value="InterPro"/>
</dbReference>
<evidence type="ECO:0000256" key="2">
    <source>
        <dbReference type="ARBA" id="ARBA00009816"/>
    </source>
</evidence>
<sequence>MEPHSGSTSDDSTADSPSGRRTSFASWLLMNLMLLTVPRYGAYMMVVTGALMCVACALYSTLKPSHLMAIRLEDAVLRISLGWQFYLVLLAGILCTGVGVLAAIMDLLHPHSFSTILEVDFGTPYDRHMLIVESDESRKRPTLKIPKLEEPITAGLEATSKLIRRLSRRGRDEGSSSDPRGGSDNVAFEMDQPKLPLRAQLSNRRDSKQSFRALGLRRGSNLLDVPQTSLDLPAGPPLPKRPLERTASHQSNASSISIGSSPRPSLADTEQPSFQEQFKRIRQAESRRSSSQSDISSGSSLSDLFRGDPSRFSRQLLEVPVESSPAGAADVSLHPPLEKRDSRSSNIIVFHTQDARGQLTRRQSTDRASMDP</sequence>
<accession>A0A6A4W971</accession>
<reference evidence="9 10" key="1">
    <citation type="submission" date="2019-07" db="EMBL/GenBank/DDBJ databases">
        <title>Draft genome assembly of a fouling barnacle, Amphibalanus amphitrite (Darwin, 1854): The first reference genome for Thecostraca.</title>
        <authorList>
            <person name="Kim W."/>
        </authorList>
    </citation>
    <scope>NUCLEOTIDE SEQUENCE [LARGE SCALE GENOMIC DNA]</scope>
    <source>
        <strain evidence="9">SNU_AA5</strain>
        <tissue evidence="9">Soma without cirri and trophi</tissue>
    </source>
</reference>
<dbReference type="PANTHER" id="PTHR31158:SF10">
    <property type="entry name" value="LD27791P"/>
    <property type="match status" value="1"/>
</dbReference>
<dbReference type="Proteomes" id="UP000440578">
    <property type="component" value="Unassembled WGS sequence"/>
</dbReference>
<evidence type="ECO:0000256" key="6">
    <source>
        <dbReference type="ARBA" id="ARBA00023180"/>
    </source>
</evidence>
<evidence type="ECO:0000313" key="10">
    <source>
        <dbReference type="Proteomes" id="UP000440578"/>
    </source>
</evidence>
<evidence type="ECO:0000256" key="3">
    <source>
        <dbReference type="ARBA" id="ARBA00022692"/>
    </source>
</evidence>
<dbReference type="GO" id="GO:0015031">
    <property type="term" value="P:protein transport"/>
    <property type="evidence" value="ECO:0007669"/>
    <property type="project" value="InterPro"/>
</dbReference>
<keyword evidence="10" id="KW-1185">Reference proteome</keyword>
<feature type="compositionally biased region" description="Basic and acidic residues" evidence="7">
    <location>
        <begin position="277"/>
        <end position="288"/>
    </location>
</feature>
<feature type="compositionally biased region" description="Low complexity" evidence="7">
    <location>
        <begin position="248"/>
        <end position="265"/>
    </location>
</feature>
<name>A0A6A4W971_AMPAM</name>
<evidence type="ECO:0000256" key="5">
    <source>
        <dbReference type="ARBA" id="ARBA00023136"/>
    </source>
</evidence>
<gene>
    <name evidence="9" type="primary">duoxa1</name>
    <name evidence="9" type="ORF">FJT64_002790</name>
</gene>
<comment type="similarity">
    <text evidence="2">Belongs to the DUOXA family.</text>
</comment>
<comment type="subcellular location">
    <subcellularLocation>
        <location evidence="1">Membrane</location>
        <topology evidence="1">Multi-pass membrane protein</topology>
    </subcellularLocation>
</comment>
<dbReference type="OrthoDB" id="10042652at2759"/>
<dbReference type="InterPro" id="IPR018469">
    <property type="entry name" value="Dual_oxidase_maturation_fac"/>
</dbReference>
<comment type="caution">
    <text evidence="9">The sequence shown here is derived from an EMBL/GenBank/DDBJ whole genome shotgun (WGS) entry which is preliminary data.</text>
</comment>
<keyword evidence="3 8" id="KW-0812">Transmembrane</keyword>
<proteinExistence type="inferred from homology"/>
<protein>
    <submittedName>
        <fullName evidence="9">Dual oxidase maturation factor 1</fullName>
    </submittedName>
</protein>
<feature type="region of interest" description="Disordered" evidence="7">
    <location>
        <begin position="225"/>
        <end position="372"/>
    </location>
</feature>
<evidence type="ECO:0000256" key="7">
    <source>
        <dbReference type="SAM" id="MobiDB-lite"/>
    </source>
</evidence>
<evidence type="ECO:0000256" key="4">
    <source>
        <dbReference type="ARBA" id="ARBA00022989"/>
    </source>
</evidence>
<feature type="transmembrane region" description="Helical" evidence="8">
    <location>
        <begin position="40"/>
        <end position="62"/>
    </location>
</feature>
<keyword evidence="6" id="KW-0325">Glycoprotein</keyword>